<organism evidence="9 10">
    <name type="scientific">Denticeps clupeoides</name>
    <name type="common">denticle herring</name>
    <dbReference type="NCBI Taxonomy" id="299321"/>
    <lineage>
        <taxon>Eukaryota</taxon>
        <taxon>Metazoa</taxon>
        <taxon>Chordata</taxon>
        <taxon>Craniata</taxon>
        <taxon>Vertebrata</taxon>
        <taxon>Euteleostomi</taxon>
        <taxon>Actinopterygii</taxon>
        <taxon>Neopterygii</taxon>
        <taxon>Teleostei</taxon>
        <taxon>Clupei</taxon>
        <taxon>Clupeiformes</taxon>
        <taxon>Denticipitoidei</taxon>
        <taxon>Denticipitidae</taxon>
        <taxon>Denticeps</taxon>
    </lineage>
</organism>
<reference evidence="9 10" key="1">
    <citation type="submission" date="2020-06" db="EMBL/GenBank/DDBJ databases">
        <authorList>
            <consortium name="Wellcome Sanger Institute Data Sharing"/>
        </authorList>
    </citation>
    <scope>NUCLEOTIDE SEQUENCE [LARGE SCALE GENOMIC DNA]</scope>
</reference>
<dbReference type="GeneTree" id="ENSGT00940000164175"/>
<dbReference type="GO" id="GO:0006612">
    <property type="term" value="P:protein targeting to membrane"/>
    <property type="evidence" value="ECO:0007669"/>
    <property type="project" value="TreeGrafter"/>
</dbReference>
<keyword evidence="7" id="KW-0472">Membrane</keyword>
<proteinExistence type="predicted"/>
<evidence type="ECO:0000256" key="5">
    <source>
        <dbReference type="ARBA" id="ARBA00022833"/>
    </source>
</evidence>
<dbReference type="GO" id="GO:0031849">
    <property type="term" value="F:olfactory receptor binding"/>
    <property type="evidence" value="ECO:0007669"/>
    <property type="project" value="TreeGrafter"/>
</dbReference>
<dbReference type="GO" id="GO:0016020">
    <property type="term" value="C:membrane"/>
    <property type="evidence" value="ECO:0007669"/>
    <property type="project" value="UniProtKB-SubCell"/>
</dbReference>
<evidence type="ECO:0000259" key="8">
    <source>
        <dbReference type="SMART" id="SM01328"/>
    </source>
</evidence>
<sequence length="172" mass="20103">QGQSPPGDTRDWIPSLWSDTFSDMMEDELDYGDDWTFQFNYSLSQETSSEERRRGWRVYTHCAFGQFRCGTCSKLWRSARAVLLFRYRRRGGAQRGTVIMRPLGQACGRCRDVFELPGFREREVEETLERLFAKIRKNYEEDDASVGSERVRTRPHRSDLCEACQSGICCQD</sequence>
<keyword evidence="3" id="KW-0479">Metal-binding</keyword>
<dbReference type="AlphaFoldDB" id="A0AAY4BDY6"/>
<evidence type="ECO:0000313" key="9">
    <source>
        <dbReference type="Ensembl" id="ENSDCDP00010019154.1"/>
    </source>
</evidence>
<keyword evidence="10" id="KW-1185">Reference proteome</keyword>
<keyword evidence="2" id="KW-0812">Transmembrane</keyword>
<evidence type="ECO:0000256" key="7">
    <source>
        <dbReference type="ARBA" id="ARBA00023136"/>
    </source>
</evidence>
<dbReference type="PANTHER" id="PTHR14402">
    <property type="entry name" value="RECEPTOR TRANSPORTING PROTEIN"/>
    <property type="match status" value="1"/>
</dbReference>
<feature type="domain" description="3CxxC-type" evidence="8">
    <location>
        <begin position="62"/>
        <end position="167"/>
    </location>
</feature>
<dbReference type="GO" id="GO:0008270">
    <property type="term" value="F:zinc ion binding"/>
    <property type="evidence" value="ECO:0007669"/>
    <property type="project" value="UniProtKB-KW"/>
</dbReference>
<keyword evidence="5" id="KW-0862">Zinc</keyword>
<dbReference type="InterPro" id="IPR027377">
    <property type="entry name" value="ZAR1/RTP1-5-like_Znf-3CxxC"/>
</dbReference>
<evidence type="ECO:0000256" key="4">
    <source>
        <dbReference type="ARBA" id="ARBA00022771"/>
    </source>
</evidence>
<dbReference type="PANTHER" id="PTHR14402:SF20">
    <property type="entry name" value="RECEPTOR-TRANSPORTING PROTEIN 2"/>
    <property type="match status" value="1"/>
</dbReference>
<dbReference type="GO" id="GO:0051205">
    <property type="term" value="P:protein insertion into membrane"/>
    <property type="evidence" value="ECO:0007669"/>
    <property type="project" value="TreeGrafter"/>
</dbReference>
<dbReference type="Proteomes" id="UP000694580">
    <property type="component" value="Chromosome 9"/>
</dbReference>
<evidence type="ECO:0000256" key="3">
    <source>
        <dbReference type="ARBA" id="ARBA00022723"/>
    </source>
</evidence>
<protein>
    <recommendedName>
        <fullName evidence="8">3CxxC-type domain-containing protein</fullName>
    </recommendedName>
</protein>
<comment type="subcellular location">
    <subcellularLocation>
        <location evidence="1">Membrane</location>
        <topology evidence="1">Single-pass membrane protein</topology>
    </subcellularLocation>
</comment>
<name>A0AAY4BDY6_9TELE</name>
<evidence type="ECO:0000256" key="2">
    <source>
        <dbReference type="ARBA" id="ARBA00022692"/>
    </source>
</evidence>
<dbReference type="SMART" id="SM01328">
    <property type="entry name" value="zf-3CxxC"/>
    <property type="match status" value="1"/>
</dbReference>
<keyword evidence="6" id="KW-1133">Transmembrane helix</keyword>
<evidence type="ECO:0000256" key="6">
    <source>
        <dbReference type="ARBA" id="ARBA00022989"/>
    </source>
</evidence>
<evidence type="ECO:0000256" key="1">
    <source>
        <dbReference type="ARBA" id="ARBA00004167"/>
    </source>
</evidence>
<dbReference type="InterPro" id="IPR026096">
    <property type="entry name" value="R-trans_p"/>
</dbReference>
<keyword evidence="4" id="KW-0863">Zinc-finger</keyword>
<evidence type="ECO:0000313" key="10">
    <source>
        <dbReference type="Proteomes" id="UP000694580"/>
    </source>
</evidence>
<reference evidence="9" key="2">
    <citation type="submission" date="2025-08" db="UniProtKB">
        <authorList>
            <consortium name="Ensembl"/>
        </authorList>
    </citation>
    <scope>IDENTIFICATION</scope>
</reference>
<dbReference type="Pfam" id="PF13695">
    <property type="entry name" value="Zn_ribbon_3CxxC"/>
    <property type="match status" value="1"/>
</dbReference>
<accession>A0AAY4BDY6</accession>
<reference evidence="9" key="3">
    <citation type="submission" date="2025-09" db="UniProtKB">
        <authorList>
            <consortium name="Ensembl"/>
        </authorList>
    </citation>
    <scope>IDENTIFICATION</scope>
</reference>
<dbReference type="Ensembl" id="ENSDCDT00010020259.1">
    <property type="protein sequence ID" value="ENSDCDP00010019154.1"/>
    <property type="gene ID" value="ENSDCDG00010008673.1"/>
</dbReference>